<dbReference type="GO" id="GO:0006284">
    <property type="term" value="P:base-excision repair"/>
    <property type="evidence" value="ECO:0007669"/>
    <property type="project" value="TreeGrafter"/>
</dbReference>
<keyword evidence="15" id="KW-1185">Reference proteome</keyword>
<keyword evidence="7 10" id="KW-0460">Magnesium</keyword>
<evidence type="ECO:0000256" key="8">
    <source>
        <dbReference type="ARBA" id="ARBA00023204"/>
    </source>
</evidence>
<dbReference type="GeneTree" id="ENSGT00950000183016"/>
<reference evidence="14" key="2">
    <citation type="submission" date="2025-08" db="UniProtKB">
        <authorList>
            <consortium name="Ensembl"/>
        </authorList>
    </citation>
    <scope>IDENTIFICATION</scope>
</reference>
<evidence type="ECO:0000256" key="11">
    <source>
        <dbReference type="PIRSR" id="PIRSR604808-3"/>
    </source>
</evidence>
<feature type="binding site" evidence="10">
    <location>
        <position position="265"/>
    </location>
    <ligand>
        <name>Mg(2+)</name>
        <dbReference type="ChEBI" id="CHEBI:18420"/>
        <label>1</label>
    </ligand>
</feature>
<dbReference type="Pfam" id="PF03372">
    <property type="entry name" value="Exo_endo_phos"/>
    <property type="match status" value="1"/>
</dbReference>
<dbReference type="GO" id="GO:0008311">
    <property type="term" value="F:double-stranded DNA 3'-5' DNA exonuclease activity"/>
    <property type="evidence" value="ECO:0007669"/>
    <property type="project" value="UniProtKB-EC"/>
</dbReference>
<evidence type="ECO:0000256" key="1">
    <source>
        <dbReference type="ARBA" id="ARBA00000493"/>
    </source>
</evidence>
<evidence type="ECO:0000313" key="14">
    <source>
        <dbReference type="Ensembl" id="ENSAOCP00000053203.1"/>
    </source>
</evidence>
<evidence type="ECO:0000256" key="12">
    <source>
        <dbReference type="SAM" id="SignalP"/>
    </source>
</evidence>
<dbReference type="InterPro" id="IPR036691">
    <property type="entry name" value="Endo/exonu/phosph_ase_sf"/>
</dbReference>
<dbReference type="GO" id="GO:0046872">
    <property type="term" value="F:metal ion binding"/>
    <property type="evidence" value="ECO:0007669"/>
    <property type="project" value="UniProtKB-KW"/>
</dbReference>
<evidence type="ECO:0000256" key="10">
    <source>
        <dbReference type="PIRSR" id="PIRSR604808-2"/>
    </source>
</evidence>
<comment type="catalytic activity">
    <reaction evidence="1">
        <text>Exonucleolytic cleavage in the 3'- to 5'-direction to yield nucleoside 5'-phosphates.</text>
        <dbReference type="EC" id="3.1.11.2"/>
    </reaction>
</comment>
<sequence>MSHSPNLHSPLENPLLLLLFSLSLSICLPLALSPSHTLTPHTLTHTLCTPHVYCACMFYNVFVDSFLGNDVLLYNVYIDPDLLYTSLSNTHSSDSNRQLTRTHTDVILYCYIPSDRTSSLSMFKFNIVAWNVHGIRSQTKRVKIMDYVSKLKADILLLQETHLLQSEEKCLSDSNYSIIFSSCYNGRQRGVSILVHKRVPFTLNSTVTDSEGRYIIIQATIFNKLYSIANLYAPNNEDPAFFHTVFSHLADLSANSTTIIGGDFNIVLNPSVDRSNSPIHVKQSQSVKVIHDYMKDFGLDDVWRLKNPTKRDYTFFSAVHKTFSRIDFFLLNNSIAHKVTTKIHPIIISDHAPISLSLQTDSIPKPPQTWRLNI</sequence>
<feature type="active site" description="Proton donor/acceptor" evidence="9">
    <location>
        <position position="263"/>
    </location>
</feature>
<feature type="binding site" evidence="10">
    <location>
        <position position="263"/>
    </location>
    <ligand>
        <name>Mg(2+)</name>
        <dbReference type="ChEBI" id="CHEBI:18420"/>
        <label>1</label>
    </ligand>
</feature>
<feature type="signal peptide" evidence="12">
    <location>
        <begin position="1"/>
        <end position="25"/>
    </location>
</feature>
<dbReference type="CDD" id="cd09076">
    <property type="entry name" value="L1-EN"/>
    <property type="match status" value="1"/>
</dbReference>
<keyword evidence="5" id="KW-0227">DNA damage</keyword>
<organism evidence="14 15">
    <name type="scientific">Amphiprion ocellaris</name>
    <name type="common">Clown anemonefish</name>
    <dbReference type="NCBI Taxonomy" id="80972"/>
    <lineage>
        <taxon>Eukaryota</taxon>
        <taxon>Metazoa</taxon>
        <taxon>Chordata</taxon>
        <taxon>Craniata</taxon>
        <taxon>Vertebrata</taxon>
        <taxon>Euteleostomi</taxon>
        <taxon>Actinopterygii</taxon>
        <taxon>Neopterygii</taxon>
        <taxon>Teleostei</taxon>
        <taxon>Neoteleostei</taxon>
        <taxon>Acanthomorphata</taxon>
        <taxon>Ovalentaria</taxon>
        <taxon>Pomacentridae</taxon>
        <taxon>Amphiprion</taxon>
    </lineage>
</organism>
<protein>
    <recommendedName>
        <fullName evidence="3">exodeoxyribonuclease III</fullName>
        <ecNumber evidence="3">3.1.11.2</ecNumber>
    </recommendedName>
</protein>
<dbReference type="GO" id="GO:0003906">
    <property type="term" value="F:DNA-(apurinic or apyrimidinic site) endonuclease activity"/>
    <property type="evidence" value="ECO:0007669"/>
    <property type="project" value="TreeGrafter"/>
</dbReference>
<dbReference type="Ensembl" id="ENSAOCT00000040784.1">
    <property type="protein sequence ID" value="ENSAOCP00000053203.1"/>
    <property type="gene ID" value="ENSAOCG00000033288.1"/>
</dbReference>
<dbReference type="Gene3D" id="3.60.10.10">
    <property type="entry name" value="Endonuclease/exonuclease/phosphatase"/>
    <property type="match status" value="1"/>
</dbReference>
<feature type="active site" description="Proton acceptor" evidence="9">
    <location>
        <position position="351"/>
    </location>
</feature>
<feature type="site" description="Important for catalytic activity" evidence="11">
    <location>
        <position position="327"/>
    </location>
</feature>
<comment type="similarity">
    <text evidence="2">Belongs to the DNA repair enzymes AP/ExoA family.</text>
</comment>
<evidence type="ECO:0000256" key="5">
    <source>
        <dbReference type="ARBA" id="ARBA00022763"/>
    </source>
</evidence>
<evidence type="ECO:0000259" key="13">
    <source>
        <dbReference type="Pfam" id="PF03372"/>
    </source>
</evidence>
<evidence type="ECO:0000256" key="9">
    <source>
        <dbReference type="PIRSR" id="PIRSR604808-1"/>
    </source>
</evidence>
<reference evidence="14" key="3">
    <citation type="submission" date="2025-09" db="UniProtKB">
        <authorList>
            <consortium name="Ensembl"/>
        </authorList>
    </citation>
    <scope>IDENTIFICATION</scope>
</reference>
<evidence type="ECO:0000256" key="4">
    <source>
        <dbReference type="ARBA" id="ARBA00022723"/>
    </source>
</evidence>
<evidence type="ECO:0000256" key="3">
    <source>
        <dbReference type="ARBA" id="ARBA00012115"/>
    </source>
</evidence>
<dbReference type="PANTHER" id="PTHR22748">
    <property type="entry name" value="AP ENDONUCLEASE"/>
    <property type="match status" value="1"/>
</dbReference>
<feature type="active site" evidence="9">
    <location>
        <position position="232"/>
    </location>
</feature>
<feature type="site" description="Transition state stabilizer" evidence="11">
    <location>
        <position position="265"/>
    </location>
</feature>
<evidence type="ECO:0000256" key="6">
    <source>
        <dbReference type="ARBA" id="ARBA00022801"/>
    </source>
</evidence>
<dbReference type="GO" id="GO:0008081">
    <property type="term" value="F:phosphoric diester hydrolase activity"/>
    <property type="evidence" value="ECO:0007669"/>
    <property type="project" value="TreeGrafter"/>
</dbReference>
<dbReference type="InterPro" id="IPR004808">
    <property type="entry name" value="AP_endonuc_1"/>
</dbReference>
<feature type="binding site" evidence="10">
    <location>
        <position position="350"/>
    </location>
    <ligand>
        <name>Mg(2+)</name>
        <dbReference type="ChEBI" id="CHEBI:18420"/>
        <label>1</label>
    </ligand>
</feature>
<name>A0AAQ5YHG2_AMPOC</name>
<dbReference type="EC" id="3.1.11.2" evidence="3"/>
<dbReference type="InterPro" id="IPR005135">
    <property type="entry name" value="Endo/exonuclease/phosphatase"/>
</dbReference>
<feature type="domain" description="Endonuclease/exonuclease/phosphatase" evidence="13">
    <location>
        <begin position="129"/>
        <end position="351"/>
    </location>
</feature>
<keyword evidence="4 10" id="KW-0479">Metal-binding</keyword>
<comment type="cofactor">
    <cofactor evidence="10">
        <name>Mg(2+)</name>
        <dbReference type="ChEBI" id="CHEBI:18420"/>
    </cofactor>
    <cofactor evidence="10">
        <name>Mn(2+)</name>
        <dbReference type="ChEBI" id="CHEBI:29035"/>
    </cofactor>
    <text evidence="10">Probably binds two magnesium or manganese ions per subunit.</text>
</comment>
<keyword evidence="6" id="KW-0378">Hydrolase</keyword>
<evidence type="ECO:0000256" key="7">
    <source>
        <dbReference type="ARBA" id="ARBA00022842"/>
    </source>
</evidence>
<keyword evidence="8" id="KW-0234">DNA repair</keyword>
<evidence type="ECO:0000256" key="2">
    <source>
        <dbReference type="ARBA" id="ARBA00007092"/>
    </source>
</evidence>
<proteinExistence type="inferred from homology"/>
<feature type="binding site" evidence="10">
    <location>
        <position position="160"/>
    </location>
    <ligand>
        <name>Mg(2+)</name>
        <dbReference type="ChEBI" id="CHEBI:18420"/>
        <label>1</label>
    </ligand>
</feature>
<accession>A0AAQ5YHG2</accession>
<evidence type="ECO:0000313" key="15">
    <source>
        <dbReference type="Proteomes" id="UP001501940"/>
    </source>
</evidence>
<reference evidence="14 15" key="1">
    <citation type="submission" date="2022-01" db="EMBL/GenBank/DDBJ databases">
        <title>A chromosome-scale genome assembly of the false clownfish, Amphiprion ocellaris.</title>
        <authorList>
            <person name="Ryu T."/>
        </authorList>
    </citation>
    <scope>NUCLEOTIDE SEQUENCE [LARGE SCALE GENOMIC DNA]</scope>
</reference>
<feature type="site" description="Interaction with DNA substrate" evidence="11">
    <location>
        <position position="351"/>
    </location>
</feature>
<dbReference type="GO" id="GO:0005634">
    <property type="term" value="C:nucleus"/>
    <property type="evidence" value="ECO:0007669"/>
    <property type="project" value="TreeGrafter"/>
</dbReference>
<dbReference type="AlphaFoldDB" id="A0AAQ5YHG2"/>
<dbReference type="PANTHER" id="PTHR22748:SF26">
    <property type="entry name" value="ENDONUCLEASE_EXONUCLEASE_PHOSPHATASE DOMAIN-CONTAINING PROTEIN"/>
    <property type="match status" value="1"/>
</dbReference>
<dbReference type="Proteomes" id="UP001501940">
    <property type="component" value="Chromosome 24"/>
</dbReference>
<feature type="chain" id="PRO_5043568729" description="exodeoxyribonuclease III" evidence="12">
    <location>
        <begin position="26"/>
        <end position="374"/>
    </location>
</feature>
<feature type="binding site" evidence="10">
    <location>
        <position position="131"/>
    </location>
    <ligand>
        <name>Mg(2+)</name>
        <dbReference type="ChEBI" id="CHEBI:18420"/>
        <label>1</label>
    </ligand>
</feature>
<keyword evidence="10" id="KW-0464">Manganese</keyword>
<keyword evidence="12" id="KW-0732">Signal</keyword>
<feature type="binding site" evidence="10">
    <location>
        <position position="351"/>
    </location>
    <ligand>
        <name>Mg(2+)</name>
        <dbReference type="ChEBI" id="CHEBI:18420"/>
        <label>1</label>
    </ligand>
</feature>
<dbReference type="SUPFAM" id="SSF56219">
    <property type="entry name" value="DNase I-like"/>
    <property type="match status" value="1"/>
</dbReference>